<name>A0A4Y7Q179_9AGAM</name>
<proteinExistence type="predicted"/>
<accession>A0A4Y7Q179</accession>
<protein>
    <recommendedName>
        <fullName evidence="3">F-box domain-containing protein</fullName>
    </recommendedName>
</protein>
<gene>
    <name evidence="1" type="ORF">BD410DRAFT_871861</name>
</gene>
<reference evidence="1 2" key="1">
    <citation type="submission" date="2018-06" db="EMBL/GenBank/DDBJ databases">
        <title>A transcriptomic atlas of mushroom development highlights an independent origin of complex multicellularity.</title>
        <authorList>
            <consortium name="DOE Joint Genome Institute"/>
            <person name="Krizsan K."/>
            <person name="Almasi E."/>
            <person name="Merenyi Z."/>
            <person name="Sahu N."/>
            <person name="Viragh M."/>
            <person name="Koszo T."/>
            <person name="Mondo S."/>
            <person name="Kiss B."/>
            <person name="Balint B."/>
            <person name="Kues U."/>
            <person name="Barry K."/>
            <person name="Hegedus J.C."/>
            <person name="Henrissat B."/>
            <person name="Johnson J."/>
            <person name="Lipzen A."/>
            <person name="Ohm R."/>
            <person name="Nagy I."/>
            <person name="Pangilinan J."/>
            <person name="Yan J."/>
            <person name="Xiong Y."/>
            <person name="Grigoriev I.V."/>
            <person name="Hibbett D.S."/>
            <person name="Nagy L.G."/>
        </authorList>
    </citation>
    <scope>NUCLEOTIDE SEQUENCE [LARGE SCALE GENOMIC DNA]</scope>
    <source>
        <strain evidence="1 2">SZMC22713</strain>
    </source>
</reference>
<evidence type="ECO:0008006" key="3">
    <source>
        <dbReference type="Google" id="ProtNLM"/>
    </source>
</evidence>
<organism evidence="1 2">
    <name type="scientific">Rickenella mellea</name>
    <dbReference type="NCBI Taxonomy" id="50990"/>
    <lineage>
        <taxon>Eukaryota</taxon>
        <taxon>Fungi</taxon>
        <taxon>Dikarya</taxon>
        <taxon>Basidiomycota</taxon>
        <taxon>Agaricomycotina</taxon>
        <taxon>Agaricomycetes</taxon>
        <taxon>Hymenochaetales</taxon>
        <taxon>Rickenellaceae</taxon>
        <taxon>Rickenella</taxon>
    </lineage>
</organism>
<sequence>MDTIAAFGNSQFPDVHRADGKAYAWFPQVLHVCRYLRGISVDCSAIWSYVDTSWPHLVGELLRRSGSTPLTVIVQLNEGEDPKSPYNQAIRLVLEEMHRIKSLQFHGTALHSDLLRLVLPVQAPCLENLVMTSRSLSELPETFFGHPASNSKRMNIKRLFVFNMQVPTQPHVLQNLQYLKINRSRISHPIPNMSSVSQIVGVLGHCQNLIDFEYNDYDDLHMPVADLDTRLAPVALPHLRRIHMTLNANSSVCILGHLIVKTGISIHISGNYVLNSDAPIQPTYLLGCKSIKAEVWGSFFIEPECDMHLDFQRQSYSWEYIFQALPQLFGSVLSQLLKFELDECGDLYLYRASFSEAWKPLLSSFKSLESLSLNLSLSDVAAGFMDALCETNSGQLVCPNLRELTLDIRWPSDPPESVWEKMFLCLRRRNELHSRLATLDISECNRVKPDPEQVRILASLVDALIVPSS</sequence>
<evidence type="ECO:0000313" key="1">
    <source>
        <dbReference type="EMBL" id="TDL20609.1"/>
    </source>
</evidence>
<dbReference type="OrthoDB" id="2935414at2759"/>
<dbReference type="EMBL" id="ML170187">
    <property type="protein sequence ID" value="TDL20609.1"/>
    <property type="molecule type" value="Genomic_DNA"/>
</dbReference>
<dbReference type="AlphaFoldDB" id="A0A4Y7Q179"/>
<evidence type="ECO:0000313" key="2">
    <source>
        <dbReference type="Proteomes" id="UP000294933"/>
    </source>
</evidence>
<dbReference type="VEuPathDB" id="FungiDB:BD410DRAFT_871861"/>
<dbReference type="SUPFAM" id="SSF52047">
    <property type="entry name" value="RNI-like"/>
    <property type="match status" value="1"/>
</dbReference>
<dbReference type="Proteomes" id="UP000294933">
    <property type="component" value="Unassembled WGS sequence"/>
</dbReference>
<keyword evidence="2" id="KW-1185">Reference proteome</keyword>